<evidence type="ECO:0000259" key="1">
    <source>
        <dbReference type="Pfam" id="PF00582"/>
    </source>
</evidence>
<dbReference type="InterPro" id="IPR006016">
    <property type="entry name" value="UspA"/>
</dbReference>
<dbReference type="CDD" id="cd00293">
    <property type="entry name" value="USP-like"/>
    <property type="match status" value="1"/>
</dbReference>
<feature type="non-terminal residue" evidence="2">
    <location>
        <position position="1"/>
    </location>
</feature>
<dbReference type="SUPFAM" id="SSF52402">
    <property type="entry name" value="Adenine nucleotide alpha hydrolases-like"/>
    <property type="match status" value="1"/>
</dbReference>
<comment type="caution">
    <text evidence="2">The sequence shown here is derived from an EMBL/GenBank/DDBJ whole genome shotgun (WGS) entry which is preliminary data.</text>
</comment>
<sequence>VRKEVYERILVPLDGSRLAELALPYAEELAGTFSSAVDLVSVCEPAESQYRHTRQLYIEKMAELMKSHIKGDTKVKVKSAVLPGEPAEEIADYAEK</sequence>
<feature type="domain" description="UspA" evidence="1">
    <location>
        <begin position="6"/>
        <end position="96"/>
    </location>
</feature>
<organism evidence="2">
    <name type="scientific">marine sediment metagenome</name>
    <dbReference type="NCBI Taxonomy" id="412755"/>
    <lineage>
        <taxon>unclassified sequences</taxon>
        <taxon>metagenomes</taxon>
        <taxon>ecological metagenomes</taxon>
    </lineage>
</organism>
<name>X1MC45_9ZZZZ</name>
<dbReference type="Gene3D" id="3.40.50.12370">
    <property type="match status" value="1"/>
</dbReference>
<dbReference type="Pfam" id="PF00582">
    <property type="entry name" value="Usp"/>
    <property type="match status" value="1"/>
</dbReference>
<dbReference type="AlphaFoldDB" id="X1MC45"/>
<gene>
    <name evidence="2" type="ORF">S06H3_24884</name>
</gene>
<accession>X1MC45</accession>
<evidence type="ECO:0000313" key="2">
    <source>
        <dbReference type="EMBL" id="GAI28853.1"/>
    </source>
</evidence>
<proteinExistence type="predicted"/>
<feature type="non-terminal residue" evidence="2">
    <location>
        <position position="96"/>
    </location>
</feature>
<reference evidence="2" key="1">
    <citation type="journal article" date="2014" name="Front. Microbiol.">
        <title>High frequency of phylogenetically diverse reductive dehalogenase-homologous genes in deep subseafloor sedimentary metagenomes.</title>
        <authorList>
            <person name="Kawai M."/>
            <person name="Futagami T."/>
            <person name="Toyoda A."/>
            <person name="Takaki Y."/>
            <person name="Nishi S."/>
            <person name="Hori S."/>
            <person name="Arai W."/>
            <person name="Tsubouchi T."/>
            <person name="Morono Y."/>
            <person name="Uchiyama I."/>
            <person name="Ito T."/>
            <person name="Fujiyama A."/>
            <person name="Inagaki F."/>
            <person name="Takami H."/>
        </authorList>
    </citation>
    <scope>NUCLEOTIDE SEQUENCE</scope>
    <source>
        <strain evidence="2">Expedition CK06-06</strain>
    </source>
</reference>
<dbReference type="EMBL" id="BARV01014054">
    <property type="protein sequence ID" value="GAI28853.1"/>
    <property type="molecule type" value="Genomic_DNA"/>
</dbReference>
<protein>
    <recommendedName>
        <fullName evidence="1">UspA domain-containing protein</fullName>
    </recommendedName>
</protein>